<proteinExistence type="predicted"/>
<evidence type="ECO:0000313" key="1">
    <source>
        <dbReference type="EnsemblMetazoa" id="Aqu2.1.44714_001"/>
    </source>
</evidence>
<protein>
    <submittedName>
        <fullName evidence="1">Uncharacterized protein</fullName>
    </submittedName>
</protein>
<name>A0A1X7VYX9_AMPQE</name>
<dbReference type="InParanoid" id="A0A1X7VYX9"/>
<accession>A0A1X7VYX9</accession>
<reference evidence="1" key="1">
    <citation type="submission" date="2017-05" db="UniProtKB">
        <authorList>
            <consortium name="EnsemblMetazoa"/>
        </authorList>
    </citation>
    <scope>IDENTIFICATION</scope>
</reference>
<dbReference type="AlphaFoldDB" id="A0A1X7VYX9"/>
<dbReference type="EnsemblMetazoa" id="Aqu2.1.44714_001">
    <property type="protein sequence ID" value="Aqu2.1.44714_001"/>
    <property type="gene ID" value="Aqu2.1.44714"/>
</dbReference>
<sequence length="60" mass="6968">DNKIMDKRLKIIKDKSITKSSIDEVQDSKLKILKIMRNMLIVNKRGVKACDGKKLLNKRL</sequence>
<organism evidence="1">
    <name type="scientific">Amphimedon queenslandica</name>
    <name type="common">Sponge</name>
    <dbReference type="NCBI Taxonomy" id="400682"/>
    <lineage>
        <taxon>Eukaryota</taxon>
        <taxon>Metazoa</taxon>
        <taxon>Porifera</taxon>
        <taxon>Demospongiae</taxon>
        <taxon>Heteroscleromorpha</taxon>
        <taxon>Haplosclerida</taxon>
        <taxon>Niphatidae</taxon>
        <taxon>Amphimedon</taxon>
    </lineage>
</organism>